<accession>A0ABT5IXG3</accession>
<dbReference type="InterPro" id="IPR022496">
    <property type="entry name" value="T6A_TsaB"/>
</dbReference>
<sequence length="212" mass="22158">MNLFAIDCSNHNLSVALSTPHGTFSQHHSVKQGHSDHALAAVHQLLNDSGVSLAQLDAILFGKGPGAFTGLRIAAGIAMGLATAAGLPVVGIPTLDAIARSLPQGSGMAVIDARMGEVYAAHYLHGQCQGEISVVKAEQLVLDAIAAVAGDAIELLPAHHAQAIYVVPQASDYIALYLENPARYPASQSADLLYVRNKIALTAAEQREQKRG</sequence>
<dbReference type="InterPro" id="IPR000905">
    <property type="entry name" value="Gcp-like_dom"/>
</dbReference>
<organism evidence="2 3">
    <name type="scientific">Vogesella aquatica</name>
    <dbReference type="NCBI Taxonomy" id="2984206"/>
    <lineage>
        <taxon>Bacteria</taxon>
        <taxon>Pseudomonadati</taxon>
        <taxon>Pseudomonadota</taxon>
        <taxon>Betaproteobacteria</taxon>
        <taxon>Neisseriales</taxon>
        <taxon>Chromobacteriaceae</taxon>
        <taxon>Vogesella</taxon>
    </lineage>
</organism>
<dbReference type="Proteomes" id="UP001219956">
    <property type="component" value="Unassembled WGS sequence"/>
</dbReference>
<dbReference type="PANTHER" id="PTHR11735:SF11">
    <property type="entry name" value="TRNA THREONYLCARBAMOYLADENOSINE BIOSYNTHESIS PROTEIN TSAB"/>
    <property type="match status" value="1"/>
</dbReference>
<proteinExistence type="predicted"/>
<keyword evidence="3" id="KW-1185">Reference proteome</keyword>
<evidence type="ECO:0000313" key="2">
    <source>
        <dbReference type="EMBL" id="MDC7717252.1"/>
    </source>
</evidence>
<evidence type="ECO:0000259" key="1">
    <source>
        <dbReference type="Pfam" id="PF00814"/>
    </source>
</evidence>
<dbReference type="CDD" id="cd24032">
    <property type="entry name" value="ASKHA_NBD_TsaB"/>
    <property type="match status" value="1"/>
</dbReference>
<dbReference type="EC" id="2.3.1.234" evidence="2"/>
<feature type="domain" description="Gcp-like" evidence="1">
    <location>
        <begin position="30"/>
        <end position="150"/>
    </location>
</feature>
<gene>
    <name evidence="2" type="primary">tsaB</name>
    <name evidence="2" type="ORF">PQU95_08500</name>
</gene>
<keyword evidence="2" id="KW-0012">Acyltransferase</keyword>
<dbReference type="GO" id="GO:0061711">
    <property type="term" value="F:tRNA N(6)-L-threonylcarbamoyladenine synthase activity"/>
    <property type="evidence" value="ECO:0007669"/>
    <property type="project" value="UniProtKB-EC"/>
</dbReference>
<dbReference type="Pfam" id="PF00814">
    <property type="entry name" value="TsaD"/>
    <property type="match status" value="1"/>
</dbReference>
<keyword evidence="2" id="KW-0808">Transferase</keyword>
<protein>
    <submittedName>
        <fullName evidence="2">tRNA (Adenosine(37)-N6)-threonylcarbamoyltransferase complex dimerization subunit type 1 TsaB</fullName>
        <ecNumber evidence="2">2.3.1.234</ecNumber>
    </submittedName>
</protein>
<dbReference type="InterPro" id="IPR043129">
    <property type="entry name" value="ATPase_NBD"/>
</dbReference>
<evidence type="ECO:0000313" key="3">
    <source>
        <dbReference type="Proteomes" id="UP001219956"/>
    </source>
</evidence>
<name>A0ABT5IXG3_9NEIS</name>
<dbReference type="EMBL" id="JAQQLF010000009">
    <property type="protein sequence ID" value="MDC7717252.1"/>
    <property type="molecule type" value="Genomic_DNA"/>
</dbReference>
<dbReference type="Gene3D" id="3.30.420.40">
    <property type="match status" value="2"/>
</dbReference>
<dbReference type="PANTHER" id="PTHR11735">
    <property type="entry name" value="TRNA N6-ADENOSINE THREONYLCARBAMOYLTRANSFERASE"/>
    <property type="match status" value="1"/>
</dbReference>
<comment type="caution">
    <text evidence="2">The sequence shown here is derived from an EMBL/GenBank/DDBJ whole genome shotgun (WGS) entry which is preliminary data.</text>
</comment>
<reference evidence="2 3" key="1">
    <citation type="submission" date="2023-01" db="EMBL/GenBank/DDBJ databases">
        <title>Novel species of the genus Vogesella isolated from rivers.</title>
        <authorList>
            <person name="Lu H."/>
        </authorList>
    </citation>
    <scope>NUCLEOTIDE SEQUENCE [LARGE SCALE GENOMIC DNA]</scope>
    <source>
        <strain evidence="2 3">DC21W</strain>
    </source>
</reference>
<dbReference type="NCBIfam" id="TIGR03725">
    <property type="entry name" value="T6A_YeaZ"/>
    <property type="match status" value="1"/>
</dbReference>
<dbReference type="SUPFAM" id="SSF53067">
    <property type="entry name" value="Actin-like ATPase domain"/>
    <property type="match status" value="2"/>
</dbReference>
<dbReference type="RefSeq" id="WP_272751600.1">
    <property type="nucleotide sequence ID" value="NZ_JAQQLF010000009.1"/>
</dbReference>